<comment type="caution">
    <text evidence="2">The sequence shown here is derived from an EMBL/GenBank/DDBJ whole genome shotgun (WGS) entry which is preliminary data.</text>
</comment>
<reference evidence="2 3" key="1">
    <citation type="submission" date="2022-10" db="EMBL/GenBank/DDBJ databases">
        <title>High-quality genome sequences of two octocoral-associated bacteria, Endozoicomonas euniceicola EF212 and Endozoicomonas gorgoniicola PS125.</title>
        <authorList>
            <person name="Chiou Y.-J."/>
            <person name="Chen Y.-H."/>
        </authorList>
    </citation>
    <scope>NUCLEOTIDE SEQUENCE [LARGE SCALE GENOMIC DNA]</scope>
    <source>
        <strain evidence="2 3">PS125</strain>
    </source>
</reference>
<keyword evidence="3" id="KW-1185">Reference proteome</keyword>
<accession>A0ABT3MVB9</accession>
<evidence type="ECO:0000256" key="1">
    <source>
        <dbReference type="SAM" id="Coils"/>
    </source>
</evidence>
<evidence type="ECO:0000313" key="3">
    <source>
        <dbReference type="Proteomes" id="UP001209854"/>
    </source>
</evidence>
<sequence>MSEYQYYEFVTVDRQLSHDEMDQLRSISTRADISSTRFCNTYNYGDLKAEPERMLLDYFDAFVYVSNFAFQRFIIKLPKECFSADLLNPYFPGDGYQCAVKSKKNHWLLEFTYSNENGYDDDGWVDGEGWMGRLLSIRNELIKGDYRSLYLAWLAEVEHLDRIDDLPVNLLEPSVPAGLGQLTASQSALCEFLKLPAHIVEAAARGTADTDTPELGELVSEWLSHQAAEQCQNILRELLLDETGVVRTKQIATIVQSHNDSLSSEPSQSRTVTDLKQDAKAIRQKMVEAERLKKQKALEKQIEEVAAREPAYWNRLEELFEKRGSSSVYSEIREKARSLKQVAQSKNRLADFEHRVCLIRETFCKKKKHLQELEKVL</sequence>
<dbReference type="EMBL" id="JAPFCC010000001">
    <property type="protein sequence ID" value="MCW7553336.1"/>
    <property type="molecule type" value="Genomic_DNA"/>
</dbReference>
<name>A0ABT3MVB9_9GAMM</name>
<proteinExistence type="predicted"/>
<keyword evidence="1" id="KW-0175">Coiled coil</keyword>
<evidence type="ECO:0000313" key="2">
    <source>
        <dbReference type="EMBL" id="MCW7553336.1"/>
    </source>
</evidence>
<gene>
    <name evidence="2" type="ORF">NX722_11945</name>
</gene>
<protein>
    <submittedName>
        <fullName evidence="2">Uncharacterized protein</fullName>
    </submittedName>
</protein>
<dbReference type="Proteomes" id="UP001209854">
    <property type="component" value="Unassembled WGS sequence"/>
</dbReference>
<feature type="coiled-coil region" evidence="1">
    <location>
        <begin position="272"/>
        <end position="299"/>
    </location>
</feature>
<dbReference type="RefSeq" id="WP_262568170.1">
    <property type="nucleotide sequence ID" value="NZ_JAPFCC010000001.1"/>
</dbReference>
<organism evidence="2 3">
    <name type="scientific">Endozoicomonas gorgoniicola</name>
    <dbReference type="NCBI Taxonomy" id="1234144"/>
    <lineage>
        <taxon>Bacteria</taxon>
        <taxon>Pseudomonadati</taxon>
        <taxon>Pseudomonadota</taxon>
        <taxon>Gammaproteobacteria</taxon>
        <taxon>Oceanospirillales</taxon>
        <taxon>Endozoicomonadaceae</taxon>
        <taxon>Endozoicomonas</taxon>
    </lineage>
</organism>